<dbReference type="EMBL" id="RCUX01000016">
    <property type="protein sequence ID" value="RLP72763.1"/>
    <property type="molecule type" value="Genomic_DNA"/>
</dbReference>
<dbReference type="OrthoDB" id="5076907at2"/>
<gene>
    <name evidence="2" type="ORF">D9V32_15055</name>
</gene>
<keyword evidence="1" id="KW-1133">Transmembrane helix</keyword>
<proteinExistence type="predicted"/>
<name>A0A3L6ZXK6_9MICO</name>
<evidence type="ECO:0000256" key="1">
    <source>
        <dbReference type="SAM" id="Phobius"/>
    </source>
</evidence>
<evidence type="ECO:0000313" key="3">
    <source>
        <dbReference type="Proteomes" id="UP000272503"/>
    </source>
</evidence>
<feature type="transmembrane region" description="Helical" evidence="1">
    <location>
        <begin position="21"/>
        <end position="44"/>
    </location>
</feature>
<dbReference type="AlphaFoldDB" id="A0A3L6ZXK6"/>
<organism evidence="2 3">
    <name type="scientific">Mycetocola tolaasinivorans</name>
    <dbReference type="NCBI Taxonomy" id="76635"/>
    <lineage>
        <taxon>Bacteria</taxon>
        <taxon>Bacillati</taxon>
        <taxon>Actinomycetota</taxon>
        <taxon>Actinomycetes</taxon>
        <taxon>Micrococcales</taxon>
        <taxon>Microbacteriaceae</taxon>
        <taxon>Mycetocola</taxon>
    </lineage>
</organism>
<feature type="transmembrane region" description="Helical" evidence="1">
    <location>
        <begin position="68"/>
        <end position="91"/>
    </location>
</feature>
<evidence type="ECO:0000313" key="2">
    <source>
        <dbReference type="EMBL" id="RLP72763.1"/>
    </source>
</evidence>
<dbReference type="Proteomes" id="UP000272503">
    <property type="component" value="Unassembled WGS sequence"/>
</dbReference>
<evidence type="ECO:0008006" key="4">
    <source>
        <dbReference type="Google" id="ProtNLM"/>
    </source>
</evidence>
<accession>A0A3L6ZXK6</accession>
<keyword evidence="1" id="KW-0472">Membrane</keyword>
<dbReference type="RefSeq" id="WP_121649741.1">
    <property type="nucleotide sequence ID" value="NZ_RCUX01000016.1"/>
</dbReference>
<keyword evidence="1" id="KW-0812">Transmembrane</keyword>
<reference evidence="2 3" key="1">
    <citation type="submission" date="2018-10" db="EMBL/GenBank/DDBJ databases">
        <authorList>
            <person name="Li J."/>
        </authorList>
    </citation>
    <scope>NUCLEOTIDE SEQUENCE [LARGE SCALE GENOMIC DNA]</scope>
    <source>
        <strain evidence="2 3">IF 016277</strain>
    </source>
</reference>
<protein>
    <recommendedName>
        <fullName evidence="4">DNA/RNA endonuclease G</fullName>
    </recommendedName>
</protein>
<keyword evidence="3" id="KW-1185">Reference proteome</keyword>
<comment type="caution">
    <text evidence="2">The sequence shown here is derived from an EMBL/GenBank/DDBJ whole genome shotgun (WGS) entry which is preliminary data.</text>
</comment>
<sequence>MSDNTDVYTRVLRRESHDSRTAPAVVTAAILILLLAGLLVLGIWTLVDAKLGDSIAGFLAGENTTLDAVTLSLAAGIILVLLAIVLIWLAIVPGRRDRRSRSTARLAILADNGVLADVVADRIAERCGLDRGNVSVLIGRSASSVHVTPTSGVPLDSAVVADIATGTLAAVGFESNVRVRIADRGVVS</sequence>